<dbReference type="InterPro" id="IPR004556">
    <property type="entry name" value="HemK-like"/>
</dbReference>
<comment type="similarity">
    <text evidence="4">Belongs to the protein N5-glutamine methyltransferase family. PrmC subfamily.</text>
</comment>
<dbReference type="EMBL" id="AMRV01000007">
    <property type="protein sequence ID" value="EMD82539.1"/>
    <property type="molecule type" value="Genomic_DNA"/>
</dbReference>
<evidence type="ECO:0000256" key="3">
    <source>
        <dbReference type="ARBA" id="ARBA00022691"/>
    </source>
</evidence>
<evidence type="ECO:0000313" key="7">
    <source>
        <dbReference type="EMBL" id="EMD82539.1"/>
    </source>
</evidence>
<comment type="caution">
    <text evidence="7">The sequence shown here is derived from an EMBL/GenBank/DDBJ whole genome shotgun (WGS) entry which is preliminary data.</text>
</comment>
<comment type="catalytic activity">
    <reaction evidence="4">
        <text>L-glutaminyl-[peptide chain release factor] + S-adenosyl-L-methionine = N(5)-methyl-L-glutaminyl-[peptide chain release factor] + S-adenosyl-L-homocysteine + H(+)</text>
        <dbReference type="Rhea" id="RHEA:42896"/>
        <dbReference type="Rhea" id="RHEA-COMP:10271"/>
        <dbReference type="Rhea" id="RHEA-COMP:10272"/>
        <dbReference type="ChEBI" id="CHEBI:15378"/>
        <dbReference type="ChEBI" id="CHEBI:30011"/>
        <dbReference type="ChEBI" id="CHEBI:57856"/>
        <dbReference type="ChEBI" id="CHEBI:59789"/>
        <dbReference type="ChEBI" id="CHEBI:61891"/>
        <dbReference type="EC" id="2.1.1.297"/>
    </reaction>
</comment>
<dbReference type="Pfam" id="PF17827">
    <property type="entry name" value="PrmC_N"/>
    <property type="match status" value="1"/>
</dbReference>
<dbReference type="InterPro" id="IPR019874">
    <property type="entry name" value="RF_methyltr_PrmC"/>
</dbReference>
<keyword evidence="8" id="KW-1185">Reference proteome</keyword>
<dbReference type="InterPro" id="IPR025714">
    <property type="entry name" value="Methyltranfer_dom"/>
</dbReference>
<accession>M2T7N5</accession>
<evidence type="ECO:0000259" key="5">
    <source>
        <dbReference type="Pfam" id="PF13847"/>
    </source>
</evidence>
<comment type="function">
    <text evidence="4">Methylates the class 1 translation termination release factors RF1/PrfA and RF2/PrfB on the glutamine residue of the universally conserved GGQ motif.</text>
</comment>
<evidence type="ECO:0000256" key="1">
    <source>
        <dbReference type="ARBA" id="ARBA00022603"/>
    </source>
</evidence>
<dbReference type="AlphaFoldDB" id="M2T7N5"/>
<gene>
    <name evidence="4" type="primary">prmC</name>
    <name evidence="7" type="ORF">C725_2260</name>
</gene>
<evidence type="ECO:0000259" key="6">
    <source>
        <dbReference type="Pfam" id="PF17827"/>
    </source>
</evidence>
<dbReference type="Gene3D" id="1.10.8.10">
    <property type="entry name" value="DNA helicase RuvA subunit, C-terminal domain"/>
    <property type="match status" value="1"/>
</dbReference>
<dbReference type="RefSeq" id="WP_008602907.1">
    <property type="nucleotide sequence ID" value="NZ_AMRV01000007.1"/>
</dbReference>
<dbReference type="InterPro" id="IPR050320">
    <property type="entry name" value="N5-glutamine_MTase"/>
</dbReference>
<dbReference type="NCBIfam" id="TIGR03534">
    <property type="entry name" value="RF_mod_PrmC"/>
    <property type="match status" value="1"/>
</dbReference>
<dbReference type="PATRIC" id="fig|1234595.3.peg.2262"/>
<dbReference type="SUPFAM" id="SSF53335">
    <property type="entry name" value="S-adenosyl-L-methionine-dependent methyltransferases"/>
    <property type="match status" value="1"/>
</dbReference>
<organism evidence="7 8">
    <name type="scientific">Pacificimonas flava</name>
    <dbReference type="NCBI Taxonomy" id="1234595"/>
    <lineage>
        <taxon>Bacteria</taxon>
        <taxon>Pseudomonadati</taxon>
        <taxon>Pseudomonadota</taxon>
        <taxon>Alphaproteobacteria</taxon>
        <taxon>Sphingomonadales</taxon>
        <taxon>Sphingosinicellaceae</taxon>
        <taxon>Pacificimonas</taxon>
    </lineage>
</organism>
<dbReference type="PANTHER" id="PTHR18895:SF74">
    <property type="entry name" value="MTRF1L RELEASE FACTOR GLUTAMINE METHYLTRANSFERASE"/>
    <property type="match status" value="1"/>
</dbReference>
<dbReference type="HAMAP" id="MF_02126">
    <property type="entry name" value="RF_methyltr_PrmC"/>
    <property type="match status" value="1"/>
</dbReference>
<dbReference type="NCBIfam" id="TIGR00536">
    <property type="entry name" value="hemK_fam"/>
    <property type="match status" value="1"/>
</dbReference>
<keyword evidence="2 4" id="KW-0808">Transferase</keyword>
<protein>
    <recommendedName>
        <fullName evidence="4">Release factor glutamine methyltransferase</fullName>
        <shortName evidence="4">RF MTase</shortName>
        <ecNumber evidence="4">2.1.1.297</ecNumber>
    </recommendedName>
    <alternativeName>
        <fullName evidence="4">N5-glutamine methyltransferase PrmC</fullName>
    </alternativeName>
    <alternativeName>
        <fullName evidence="4">Protein-(glutamine-N5) MTase PrmC</fullName>
    </alternativeName>
    <alternativeName>
        <fullName evidence="4">Protein-glutamine N-methyltransferase PrmC</fullName>
    </alternativeName>
</protein>
<feature type="binding site" evidence="4">
    <location>
        <position position="170"/>
    </location>
    <ligand>
        <name>S-adenosyl-L-methionine</name>
        <dbReference type="ChEBI" id="CHEBI:59789"/>
    </ligand>
</feature>
<evidence type="ECO:0000256" key="4">
    <source>
        <dbReference type="HAMAP-Rule" id="MF_02126"/>
    </source>
</evidence>
<dbReference type="GO" id="GO:0003676">
    <property type="term" value="F:nucleic acid binding"/>
    <property type="evidence" value="ECO:0007669"/>
    <property type="project" value="InterPro"/>
</dbReference>
<keyword evidence="1 4" id="KW-0489">Methyltransferase</keyword>
<dbReference type="InterPro" id="IPR029063">
    <property type="entry name" value="SAM-dependent_MTases_sf"/>
</dbReference>
<dbReference type="InterPro" id="IPR040758">
    <property type="entry name" value="PrmC_N"/>
</dbReference>
<dbReference type="Gene3D" id="3.40.50.150">
    <property type="entry name" value="Vaccinia Virus protein VP39"/>
    <property type="match status" value="1"/>
</dbReference>
<feature type="binding site" evidence="4">
    <location>
        <begin position="118"/>
        <end position="122"/>
    </location>
    <ligand>
        <name>S-adenosyl-L-methionine</name>
        <dbReference type="ChEBI" id="CHEBI:59789"/>
    </ligand>
</feature>
<feature type="domain" description="Methyltransferase" evidence="5">
    <location>
        <begin position="113"/>
        <end position="236"/>
    </location>
</feature>
<proteinExistence type="inferred from homology"/>
<dbReference type="PROSITE" id="PS00092">
    <property type="entry name" value="N6_MTASE"/>
    <property type="match status" value="1"/>
</dbReference>
<reference evidence="7 8" key="1">
    <citation type="journal article" date="2013" name="Genome Announc.">
        <title>Draft Genome Sequence of Strain JLT2015T, Belonging to the Family Sphingomonadaceae of the Alphaproteobacteria.</title>
        <authorList>
            <person name="Tang K."/>
            <person name="Liu K."/>
            <person name="Li S."/>
            <person name="Jiao N."/>
        </authorList>
    </citation>
    <scope>NUCLEOTIDE SEQUENCE [LARGE SCALE GENOMIC DNA]</scope>
    <source>
        <strain evidence="7 8">JLT2015</strain>
    </source>
</reference>
<name>M2T7N5_9SPHN</name>
<dbReference type="CDD" id="cd02440">
    <property type="entry name" value="AdoMet_MTases"/>
    <property type="match status" value="1"/>
</dbReference>
<feature type="binding site" evidence="4">
    <location>
        <position position="141"/>
    </location>
    <ligand>
        <name>S-adenosyl-L-methionine</name>
        <dbReference type="ChEBI" id="CHEBI:59789"/>
    </ligand>
</feature>
<dbReference type="Pfam" id="PF13847">
    <property type="entry name" value="Methyltransf_31"/>
    <property type="match status" value="1"/>
</dbReference>
<dbReference type="InterPro" id="IPR002052">
    <property type="entry name" value="DNA_methylase_N6_adenine_CS"/>
</dbReference>
<sequence length="276" mass="28956">MTVPQQVAEGARRLAAGRDPTTARLDAELLAAHLAGISRDRLLLDPPPAMDQAAYDALIARRAAAEPLAHIVGEAEFWSLPIRVSRHVLTPRPDSETLIELALELRGGRSTRTIVDYGTGSGCLLLAGLAEFPAAEGLGIDRSAAAIRVASENAALLGVEGRAAFLIGDWAALEAGKFDLLLCNPPYIEENAELGPGVRDYEPAGALFAGADGLAAYRVVLPLLRRHLAPDGHAVVEIGAGQQAQVTQLAARAGLEPVGARRDLGGHVRALGFSVR</sequence>
<feature type="binding site" evidence="4">
    <location>
        <begin position="184"/>
        <end position="187"/>
    </location>
    <ligand>
        <name>substrate</name>
    </ligand>
</feature>
<dbReference type="PANTHER" id="PTHR18895">
    <property type="entry name" value="HEMK METHYLTRANSFERASE"/>
    <property type="match status" value="1"/>
</dbReference>
<keyword evidence="3 4" id="KW-0949">S-adenosyl-L-methionine</keyword>
<feature type="domain" description="Release factor glutamine methyltransferase N-terminal" evidence="6">
    <location>
        <begin position="8"/>
        <end position="73"/>
    </location>
</feature>
<dbReference type="EC" id="2.1.1.297" evidence="4"/>
<dbReference type="GO" id="GO:0102559">
    <property type="term" value="F:peptide chain release factor N(5)-glutamine methyltransferase activity"/>
    <property type="evidence" value="ECO:0007669"/>
    <property type="project" value="UniProtKB-EC"/>
</dbReference>
<evidence type="ECO:0000313" key="8">
    <source>
        <dbReference type="Proteomes" id="UP000011717"/>
    </source>
</evidence>
<dbReference type="Proteomes" id="UP000011717">
    <property type="component" value="Unassembled WGS sequence"/>
</dbReference>
<dbReference type="GO" id="GO:0032259">
    <property type="term" value="P:methylation"/>
    <property type="evidence" value="ECO:0007669"/>
    <property type="project" value="UniProtKB-KW"/>
</dbReference>
<dbReference type="OrthoDB" id="9800643at2"/>
<feature type="binding site" evidence="4">
    <location>
        <position position="184"/>
    </location>
    <ligand>
        <name>S-adenosyl-L-methionine</name>
        <dbReference type="ChEBI" id="CHEBI:59789"/>
    </ligand>
</feature>
<evidence type="ECO:0000256" key="2">
    <source>
        <dbReference type="ARBA" id="ARBA00022679"/>
    </source>
</evidence>